<sequence length="127" mass="14654">MAATVNREASNRSMRRQLSLEHDGKTSPFPVCLLSTPPLPSPMAAGEVSSKETPELIKWRQFGREMGLYTFRGFPINNTCFDYITEYNKATDVQNFYGSSERDTCTLREIKNEKHIKHKHIMRRISI</sequence>
<evidence type="ECO:0000313" key="3">
    <source>
        <dbReference type="Proteomes" id="UP000887159"/>
    </source>
</evidence>
<evidence type="ECO:0000313" key="2">
    <source>
        <dbReference type="EMBL" id="GFY01214.1"/>
    </source>
</evidence>
<proteinExistence type="predicted"/>
<comment type="caution">
    <text evidence="2">The sequence shown here is derived from an EMBL/GenBank/DDBJ whole genome shotgun (WGS) entry which is preliminary data.</text>
</comment>
<gene>
    <name evidence="2" type="ORF">TNCV_5076811</name>
</gene>
<accession>A0A8X6RUB8</accession>
<evidence type="ECO:0000256" key="1">
    <source>
        <dbReference type="SAM" id="MobiDB-lite"/>
    </source>
</evidence>
<feature type="region of interest" description="Disordered" evidence="1">
    <location>
        <begin position="1"/>
        <end position="26"/>
    </location>
</feature>
<keyword evidence="3" id="KW-1185">Reference proteome</keyword>
<name>A0A8X6RUB8_TRICX</name>
<reference evidence="2" key="1">
    <citation type="submission" date="2020-08" db="EMBL/GenBank/DDBJ databases">
        <title>Multicomponent nature underlies the extraordinary mechanical properties of spider dragline silk.</title>
        <authorList>
            <person name="Kono N."/>
            <person name="Nakamura H."/>
            <person name="Mori M."/>
            <person name="Yoshida Y."/>
            <person name="Ohtoshi R."/>
            <person name="Malay A.D."/>
            <person name="Moran D.A.P."/>
            <person name="Tomita M."/>
            <person name="Numata K."/>
            <person name="Arakawa K."/>
        </authorList>
    </citation>
    <scope>NUCLEOTIDE SEQUENCE</scope>
</reference>
<dbReference type="Proteomes" id="UP000887159">
    <property type="component" value="Unassembled WGS sequence"/>
</dbReference>
<protein>
    <submittedName>
        <fullName evidence="2">Uncharacterized protein</fullName>
    </submittedName>
</protein>
<dbReference type="EMBL" id="BMAU01021225">
    <property type="protein sequence ID" value="GFY01214.1"/>
    <property type="molecule type" value="Genomic_DNA"/>
</dbReference>
<organism evidence="2 3">
    <name type="scientific">Trichonephila clavipes</name>
    <name type="common">Golden silk orbweaver</name>
    <name type="synonym">Nephila clavipes</name>
    <dbReference type="NCBI Taxonomy" id="2585209"/>
    <lineage>
        <taxon>Eukaryota</taxon>
        <taxon>Metazoa</taxon>
        <taxon>Ecdysozoa</taxon>
        <taxon>Arthropoda</taxon>
        <taxon>Chelicerata</taxon>
        <taxon>Arachnida</taxon>
        <taxon>Araneae</taxon>
        <taxon>Araneomorphae</taxon>
        <taxon>Entelegynae</taxon>
        <taxon>Araneoidea</taxon>
        <taxon>Nephilidae</taxon>
        <taxon>Trichonephila</taxon>
    </lineage>
</organism>
<dbReference type="AlphaFoldDB" id="A0A8X6RUB8"/>